<gene>
    <name evidence="1" type="ORF">ACG01O_01535</name>
</gene>
<dbReference type="EMBL" id="JBIGIB010000001">
    <property type="protein sequence ID" value="MFG6465282.1"/>
    <property type="molecule type" value="Genomic_DNA"/>
</dbReference>
<protein>
    <recommendedName>
        <fullName evidence="3">Transporter</fullName>
    </recommendedName>
</protein>
<keyword evidence="2" id="KW-1185">Reference proteome</keyword>
<evidence type="ECO:0000313" key="2">
    <source>
        <dbReference type="Proteomes" id="UP001606303"/>
    </source>
</evidence>
<name>A0ABW7GTI0_9BURK</name>
<dbReference type="RefSeq" id="WP_394380521.1">
    <property type="nucleotide sequence ID" value="NZ_JBIGIB010000001.1"/>
</dbReference>
<sequence length="249" mass="26674">MKPAFVWLLATALAAEASTDDPAGAATRSPAPWGLLRMEWAVERSTGSAGELEADRLDQASWSLRGSPAGWQWGLDVPVLQRRDADGRAAGLGDVVLKLSRELQALGAAQSGWDLAVKWKTATGSAARGLGTGASDAVVQLEWAHVAPAQWLVFGELGYRVTGTPAGRTPRRNAWHAELGAQSPWVADWQWGAFAHAREAVSRVGPQAELTVYGQQRWGGQQLRLHVTRGNSLGSAAWAAGLAWSQRWP</sequence>
<evidence type="ECO:0000313" key="1">
    <source>
        <dbReference type="EMBL" id="MFG6465282.1"/>
    </source>
</evidence>
<evidence type="ECO:0008006" key="3">
    <source>
        <dbReference type="Google" id="ProtNLM"/>
    </source>
</evidence>
<dbReference type="Proteomes" id="UP001606303">
    <property type="component" value="Unassembled WGS sequence"/>
</dbReference>
<comment type="caution">
    <text evidence="1">The sequence shown here is derived from an EMBL/GenBank/DDBJ whole genome shotgun (WGS) entry which is preliminary data.</text>
</comment>
<proteinExistence type="predicted"/>
<reference evidence="1 2" key="1">
    <citation type="submission" date="2024-08" db="EMBL/GenBank/DDBJ databases">
        <authorList>
            <person name="Lu H."/>
        </authorList>
    </citation>
    <scope>NUCLEOTIDE SEQUENCE [LARGE SCALE GENOMIC DNA]</scope>
    <source>
        <strain evidence="1 2">BYS87W</strain>
    </source>
</reference>
<accession>A0ABW7GTI0</accession>
<organism evidence="1 2">
    <name type="scientific">Pelomonas baiyunensis</name>
    <dbReference type="NCBI Taxonomy" id="3299026"/>
    <lineage>
        <taxon>Bacteria</taxon>
        <taxon>Pseudomonadati</taxon>
        <taxon>Pseudomonadota</taxon>
        <taxon>Betaproteobacteria</taxon>
        <taxon>Burkholderiales</taxon>
        <taxon>Sphaerotilaceae</taxon>
        <taxon>Roseateles</taxon>
    </lineage>
</organism>